<accession>A0A9P5RMZ3</accession>
<dbReference type="EMBL" id="JAAAUQ010001654">
    <property type="protein sequence ID" value="KAF9136557.1"/>
    <property type="molecule type" value="Genomic_DNA"/>
</dbReference>
<gene>
    <name evidence="7" type="ORF">BG015_003091</name>
</gene>
<dbReference type="AlphaFoldDB" id="A0A9P5RMZ3"/>
<dbReference type="InterPro" id="IPR016166">
    <property type="entry name" value="FAD-bd_PCMH"/>
</dbReference>
<organism evidence="7 8">
    <name type="scientific">Linnemannia schmuckeri</name>
    <dbReference type="NCBI Taxonomy" id="64567"/>
    <lineage>
        <taxon>Eukaryota</taxon>
        <taxon>Fungi</taxon>
        <taxon>Fungi incertae sedis</taxon>
        <taxon>Mucoromycota</taxon>
        <taxon>Mortierellomycotina</taxon>
        <taxon>Mortierellomycetes</taxon>
        <taxon>Mortierellales</taxon>
        <taxon>Mortierellaceae</taxon>
        <taxon>Linnemannia</taxon>
    </lineage>
</organism>
<reference evidence="7" key="1">
    <citation type="journal article" date="2020" name="Fungal Divers.">
        <title>Resolving the Mortierellaceae phylogeny through synthesis of multi-gene phylogenetics and phylogenomics.</title>
        <authorList>
            <person name="Vandepol N."/>
            <person name="Liber J."/>
            <person name="Desiro A."/>
            <person name="Na H."/>
            <person name="Kennedy M."/>
            <person name="Barry K."/>
            <person name="Grigoriev I.V."/>
            <person name="Miller A.N."/>
            <person name="O'Donnell K."/>
            <person name="Stajich J.E."/>
            <person name="Bonito G."/>
        </authorList>
    </citation>
    <scope>NUCLEOTIDE SEQUENCE</scope>
    <source>
        <strain evidence="7">NRRL 6426</strain>
    </source>
</reference>
<dbReference type="Proteomes" id="UP000748756">
    <property type="component" value="Unassembled WGS sequence"/>
</dbReference>
<dbReference type="Gene3D" id="3.30.70.2520">
    <property type="match status" value="1"/>
</dbReference>
<dbReference type="OrthoDB" id="610608at2759"/>
<dbReference type="GO" id="GO:0016020">
    <property type="term" value="C:membrane"/>
    <property type="evidence" value="ECO:0007669"/>
    <property type="project" value="InterPro"/>
</dbReference>
<dbReference type="InterPro" id="IPR016167">
    <property type="entry name" value="FAD-bd_PCMH_sub1"/>
</dbReference>
<dbReference type="InterPro" id="IPR016169">
    <property type="entry name" value="FAD-bd_PCMH_sub2"/>
</dbReference>
<dbReference type="PIRSF" id="PIRSF000136">
    <property type="entry name" value="LGO_GLO"/>
    <property type="match status" value="1"/>
</dbReference>
<evidence type="ECO:0000256" key="3">
    <source>
        <dbReference type="ARBA" id="ARBA00013136"/>
    </source>
</evidence>
<evidence type="ECO:0000256" key="2">
    <source>
        <dbReference type="ARBA" id="ARBA00005466"/>
    </source>
</evidence>
<keyword evidence="8" id="KW-1185">Reference proteome</keyword>
<comment type="similarity">
    <text evidence="2">Belongs to the oxygen-dependent FAD-linked oxidoreductase family.</text>
</comment>
<dbReference type="PROSITE" id="PS00862">
    <property type="entry name" value="OX2_COVAL_FAD"/>
    <property type="match status" value="1"/>
</dbReference>
<name>A0A9P5RMZ3_9FUNG</name>
<dbReference type="InterPro" id="IPR036318">
    <property type="entry name" value="FAD-bd_PCMH-like_sf"/>
</dbReference>
<dbReference type="InterPro" id="IPR006093">
    <property type="entry name" value="Oxy_OxRdtase_FAD_BS"/>
</dbReference>
<evidence type="ECO:0000313" key="7">
    <source>
        <dbReference type="EMBL" id="KAF9136557.1"/>
    </source>
</evidence>
<evidence type="ECO:0000259" key="6">
    <source>
        <dbReference type="PROSITE" id="PS51387"/>
    </source>
</evidence>
<dbReference type="PANTHER" id="PTHR43762:SF1">
    <property type="entry name" value="D-ARABINONO-1,4-LACTONE OXIDASE"/>
    <property type="match status" value="1"/>
</dbReference>
<keyword evidence="4" id="KW-0560">Oxidoreductase</keyword>
<dbReference type="GO" id="GO:0003885">
    <property type="term" value="F:D-arabinono-1,4-lactone oxidase activity"/>
    <property type="evidence" value="ECO:0007669"/>
    <property type="project" value="UniProtKB-EC"/>
</dbReference>
<evidence type="ECO:0000256" key="1">
    <source>
        <dbReference type="ARBA" id="ARBA00005083"/>
    </source>
</evidence>
<dbReference type="SUPFAM" id="SSF56176">
    <property type="entry name" value="FAD-binding/transporter-associated domain-like"/>
    <property type="match status" value="1"/>
</dbReference>
<dbReference type="GO" id="GO:0071949">
    <property type="term" value="F:FAD binding"/>
    <property type="evidence" value="ECO:0007669"/>
    <property type="project" value="InterPro"/>
</dbReference>
<sequence length="519" mass="59334">MDYPYIKKNRAYIVKPVGGKESRGGVSKVQSRAKNEAAAKAAKMHSFCNWAGNQRANPAQIFHPKTVNDLIEIVHKAKAENMKIRCMATGHTWSSSSVVNDDGFLVVVKNMDRIFKPVNVKGDVWHVEIETGVTVKNLDDYLRKHNPPLAMACNVGAECIRYGGILSMGSHGAATHTRSLTDLVDTVKIIDASGTMNTFSKEGDPVEFSAAALNLGLFGIIHTYTLRVEPMFKLQMRDTFPPLHYYFGSPQIGGPRLKAMVLGNDQTQFFYWPFHTFDRTIKHERVWVKEWHRTDLPVTKSHRRVRFQRLIETIKTATNNTFVKAMAKFPQLTPMISPHLCARVTKNADQVLHAPNAIHFWGGMEHIPSMALEMAIKADENFENVVKSWSYVIEQVHEHAQRKEFPLNLMLEMRFLKASQMIMSNMYDEDPDAIFATMELVSAVNTKGFEEFSAKMAQYWMETYRSQPHWAKMWEHVPGIVPYLQQQTGDRYNKFEEIRKKYDPQGMFMNGTFANLLGY</sequence>
<dbReference type="InterPro" id="IPR006094">
    <property type="entry name" value="Oxid_FAD_bind_N"/>
</dbReference>
<dbReference type="InterPro" id="IPR007173">
    <property type="entry name" value="ALO_C"/>
</dbReference>
<comment type="caution">
    <text evidence="7">The sequence shown here is derived from an EMBL/GenBank/DDBJ whole genome shotgun (WGS) entry which is preliminary data.</text>
</comment>
<dbReference type="InterPro" id="IPR010031">
    <property type="entry name" value="FAD_lactone_oxidase-like"/>
</dbReference>
<evidence type="ECO:0000256" key="5">
    <source>
        <dbReference type="ARBA" id="ARBA00033418"/>
    </source>
</evidence>
<evidence type="ECO:0000313" key="8">
    <source>
        <dbReference type="Proteomes" id="UP000748756"/>
    </source>
</evidence>
<proteinExistence type="inferred from homology"/>
<dbReference type="PROSITE" id="PS51387">
    <property type="entry name" value="FAD_PCMH"/>
    <property type="match status" value="1"/>
</dbReference>
<comment type="pathway">
    <text evidence="1">Cofactor biosynthesis; D-erythroascorbate biosynthesis; dehydro-D-arabinono-1,4-lactone from D-arabinose: step 2/2.</text>
</comment>
<feature type="domain" description="FAD-binding PCMH-type" evidence="6">
    <location>
        <begin position="54"/>
        <end position="231"/>
    </location>
</feature>
<evidence type="ECO:0000256" key="4">
    <source>
        <dbReference type="ARBA" id="ARBA00023002"/>
    </source>
</evidence>
<dbReference type="Pfam" id="PF04030">
    <property type="entry name" value="ALO"/>
    <property type="match status" value="1"/>
</dbReference>
<dbReference type="Gene3D" id="3.30.465.10">
    <property type="match status" value="1"/>
</dbReference>
<dbReference type="PANTHER" id="PTHR43762">
    <property type="entry name" value="L-GULONOLACTONE OXIDASE"/>
    <property type="match status" value="1"/>
</dbReference>
<dbReference type="Gene3D" id="3.30.43.10">
    <property type="entry name" value="Uridine Diphospho-n-acetylenolpyruvylglucosamine Reductase, domain 2"/>
    <property type="match status" value="1"/>
</dbReference>
<dbReference type="EC" id="1.1.3.37" evidence="3"/>
<dbReference type="Pfam" id="PF01565">
    <property type="entry name" value="FAD_binding_4"/>
    <property type="match status" value="1"/>
</dbReference>
<protein>
    <recommendedName>
        <fullName evidence="3">D-arabinono-1,4-lactone oxidase</fullName>
        <ecNumber evidence="3">1.1.3.37</ecNumber>
    </recommendedName>
    <alternativeName>
        <fullName evidence="5">L-galactono-gamma-lactone oxidase</fullName>
    </alternativeName>
</protein>